<keyword evidence="1" id="KW-1185">Reference proteome</keyword>
<accession>A0A1I7XI24</accession>
<dbReference type="AlphaFoldDB" id="A0A1I7XI24"/>
<evidence type="ECO:0000313" key="2">
    <source>
        <dbReference type="WBParaSite" id="Hba_16974"/>
    </source>
</evidence>
<dbReference type="WBParaSite" id="Hba_16974">
    <property type="protein sequence ID" value="Hba_16974"/>
    <property type="gene ID" value="Hba_16974"/>
</dbReference>
<protein>
    <submittedName>
        <fullName evidence="2">DUF262 domain-containing protein</fullName>
    </submittedName>
</protein>
<reference evidence="2" key="1">
    <citation type="submission" date="2016-11" db="UniProtKB">
        <authorList>
            <consortium name="WormBaseParasite"/>
        </authorList>
    </citation>
    <scope>IDENTIFICATION</scope>
</reference>
<evidence type="ECO:0000313" key="1">
    <source>
        <dbReference type="Proteomes" id="UP000095283"/>
    </source>
</evidence>
<organism evidence="1 2">
    <name type="scientific">Heterorhabditis bacteriophora</name>
    <name type="common">Entomopathogenic nematode worm</name>
    <dbReference type="NCBI Taxonomy" id="37862"/>
    <lineage>
        <taxon>Eukaryota</taxon>
        <taxon>Metazoa</taxon>
        <taxon>Ecdysozoa</taxon>
        <taxon>Nematoda</taxon>
        <taxon>Chromadorea</taxon>
        <taxon>Rhabditida</taxon>
        <taxon>Rhabditina</taxon>
        <taxon>Rhabditomorpha</taxon>
        <taxon>Strongyloidea</taxon>
        <taxon>Heterorhabditidae</taxon>
        <taxon>Heterorhabditis</taxon>
    </lineage>
</organism>
<proteinExistence type="predicted"/>
<dbReference type="Proteomes" id="UP000095283">
    <property type="component" value="Unplaced"/>
</dbReference>
<name>A0A1I7XI24_HETBA</name>
<sequence length="61" mass="7512">MVFFTLKMFHNKSIKRQRKTWKRLLDVFTDDNEEIRDRSNVSLKDMILYFNVIFVPNDELD</sequence>